<dbReference type="AlphaFoldDB" id="A0A242M5U0"/>
<comment type="caution">
    <text evidence="1">The sequence shown here is derived from an EMBL/GenBank/DDBJ whole genome shotgun (WGS) entry which is preliminary data.</text>
</comment>
<proteinExistence type="predicted"/>
<reference evidence="1 2" key="1">
    <citation type="submission" date="2017-03" db="EMBL/GenBank/DDBJ databases">
        <title>Genome analysis of strain PAMC 26510.</title>
        <authorList>
            <person name="Oh H.-M."/>
            <person name="Yang J.-A."/>
        </authorList>
    </citation>
    <scope>NUCLEOTIDE SEQUENCE [LARGE SCALE GENOMIC DNA]</scope>
    <source>
        <strain evidence="1 2">PAMC 26510</strain>
    </source>
</reference>
<evidence type="ECO:0000313" key="2">
    <source>
        <dbReference type="Proteomes" id="UP000194546"/>
    </source>
</evidence>
<evidence type="ECO:0000313" key="1">
    <source>
        <dbReference type="EMBL" id="OTP66464.1"/>
    </source>
</evidence>
<organism evidence="1 2">
    <name type="scientific">Caballeronia sordidicola</name>
    <name type="common">Burkholderia sordidicola</name>
    <dbReference type="NCBI Taxonomy" id="196367"/>
    <lineage>
        <taxon>Bacteria</taxon>
        <taxon>Pseudomonadati</taxon>
        <taxon>Pseudomonadota</taxon>
        <taxon>Betaproteobacteria</taxon>
        <taxon>Burkholderiales</taxon>
        <taxon>Burkholderiaceae</taxon>
        <taxon>Caballeronia</taxon>
    </lineage>
</organism>
<sequence>MKFRSRAGCAAQRAALGLSVARNMRQKAGPALPLHLPILYRKANSNPSRYSPFALASGLKGFMHALFGRLFDDFRASGGFTLPPVPAGRYAP</sequence>
<gene>
    <name evidence="1" type="ORF">PAMC26510_34615</name>
</gene>
<dbReference type="EMBL" id="NBTY01000200">
    <property type="protein sequence ID" value="OTP66464.1"/>
    <property type="molecule type" value="Genomic_DNA"/>
</dbReference>
<accession>A0A242M5U0</accession>
<name>A0A242M5U0_CABSO</name>
<dbReference type="Proteomes" id="UP000194546">
    <property type="component" value="Unassembled WGS sequence"/>
</dbReference>
<protein>
    <submittedName>
        <fullName evidence="1">Uncharacterized protein</fullName>
    </submittedName>
</protein>